<reference evidence="1" key="1">
    <citation type="submission" date="2011-12" db="EMBL/GenBank/DDBJ databases">
        <title>Comparative genomics of primate cytomegaloviruses.</title>
        <authorList>
            <person name="Davison A.J."/>
            <person name="Holton M."/>
            <person name="Dolan A."/>
            <person name="Dargan D.J."/>
            <person name="Gatherer D."/>
            <person name="Hayward G.S."/>
        </authorList>
    </citation>
    <scope>NUCLEOTIDE SEQUENCE [LARGE SCALE GENOMIC DNA]</scope>
    <source>
        <strain evidence="1">S34E</strain>
    </source>
</reference>
<keyword evidence="2" id="KW-1185">Reference proteome</keyword>
<dbReference type="KEGG" id="vg:11464102"/>
<protein>
    <submittedName>
        <fullName evidence="1">Protein A20</fullName>
    </submittedName>
</protein>
<sequence>MLESCRQLARKWGFKTCISDLLGIVHRSSRDTFRETLLTFIHGHPDGFVLIYWPQDVVYLVGPEKLFGIDSWLEETVQSFELLQQREWVLFGGVIRTDDNWFRHRDVWVLFTSAHELLTFDPVARLLWRVDGWRYGILYLSTMSCFYDMRFHSRRAEQIFGMVPSRSEGAFLCRDFNYYWLMAYVTRHAGFAFNPADGCGYVVGTAMNPEAVRGVSPTVLRCLREAGYEVIGRTQLYERVILVDVHCNVYALLPGSYLFTLANTFRGFLRAGLKFMVAGRRFCFTAIGSSFVPVGKRVPFPCQARYSLPGDDELMRHLNPVLQSTRHGRPARG</sequence>
<dbReference type="GeneID" id="11464102"/>
<name>G8XUA3_9BETA</name>
<gene>
    <name evidence="1" type="primary">A20</name>
</gene>
<organism evidence="1 2">
    <name type="scientific">Aotine betaherpesvirus 1</name>
    <dbReference type="NCBI Taxonomy" id="50290"/>
    <lineage>
        <taxon>Viruses</taxon>
        <taxon>Duplodnaviria</taxon>
        <taxon>Heunggongvirae</taxon>
        <taxon>Peploviricota</taxon>
        <taxon>Herviviricetes</taxon>
        <taxon>Herpesvirales</taxon>
        <taxon>Orthoherpesviridae</taxon>
        <taxon>Betaherpesvirinae</taxon>
        <taxon>Cytomegalovirus</taxon>
        <taxon>Cytomegalovirus aotinebeta1</taxon>
    </lineage>
</organism>
<proteinExistence type="predicted"/>
<dbReference type="Proteomes" id="UP000113968">
    <property type="component" value="Segment"/>
</dbReference>
<evidence type="ECO:0000313" key="1">
    <source>
        <dbReference type="EMBL" id="AEV80734.1"/>
    </source>
</evidence>
<evidence type="ECO:0000313" key="2">
    <source>
        <dbReference type="Proteomes" id="UP000113968"/>
    </source>
</evidence>
<dbReference type="EMBL" id="FJ483970">
    <property type="protein sequence ID" value="AEV80734.1"/>
    <property type="molecule type" value="Genomic_DNA"/>
</dbReference>
<dbReference type="OrthoDB" id="11261at10239"/>
<dbReference type="RefSeq" id="YP_004940054.1">
    <property type="nucleotide sequence ID" value="NC_016447.1"/>
</dbReference>
<accession>G8XUA3</accession>